<dbReference type="Proteomes" id="UP000789396">
    <property type="component" value="Unassembled WGS sequence"/>
</dbReference>
<keyword evidence="1" id="KW-0175">Coiled coil</keyword>
<feature type="non-terminal residue" evidence="2">
    <location>
        <position position="80"/>
    </location>
</feature>
<evidence type="ECO:0000256" key="1">
    <source>
        <dbReference type="SAM" id="Coils"/>
    </source>
</evidence>
<feature type="non-terminal residue" evidence="2">
    <location>
        <position position="1"/>
    </location>
</feature>
<organism evidence="2 3">
    <name type="scientific">Racocetra fulgida</name>
    <dbReference type="NCBI Taxonomy" id="60492"/>
    <lineage>
        <taxon>Eukaryota</taxon>
        <taxon>Fungi</taxon>
        <taxon>Fungi incertae sedis</taxon>
        <taxon>Mucoromycota</taxon>
        <taxon>Glomeromycotina</taxon>
        <taxon>Glomeromycetes</taxon>
        <taxon>Diversisporales</taxon>
        <taxon>Gigasporaceae</taxon>
        <taxon>Racocetra</taxon>
    </lineage>
</organism>
<proteinExistence type="predicted"/>
<reference evidence="2" key="1">
    <citation type="submission" date="2021-06" db="EMBL/GenBank/DDBJ databases">
        <authorList>
            <person name="Kallberg Y."/>
            <person name="Tangrot J."/>
            <person name="Rosling A."/>
        </authorList>
    </citation>
    <scope>NUCLEOTIDE SEQUENCE</scope>
    <source>
        <strain evidence="2">IN212</strain>
    </source>
</reference>
<evidence type="ECO:0000313" key="3">
    <source>
        <dbReference type="Proteomes" id="UP000789396"/>
    </source>
</evidence>
<comment type="caution">
    <text evidence="2">The sequence shown here is derived from an EMBL/GenBank/DDBJ whole genome shotgun (WGS) entry which is preliminary data.</text>
</comment>
<dbReference type="AlphaFoldDB" id="A0A9N9NLK6"/>
<name>A0A9N9NLK6_9GLOM</name>
<sequence>KMNKNRKKNLHEDVTDHHLESVIKYIHKQNKKLNSLEEEALVYQTQIKQKEAPEMTKFCYQNDNYSNSSISKRIPIMLAP</sequence>
<gene>
    <name evidence="2" type="ORF">RFULGI_LOCUS12955</name>
</gene>
<evidence type="ECO:0000313" key="2">
    <source>
        <dbReference type="EMBL" id="CAG8742180.1"/>
    </source>
</evidence>
<dbReference type="EMBL" id="CAJVPZ010032562">
    <property type="protein sequence ID" value="CAG8742180.1"/>
    <property type="molecule type" value="Genomic_DNA"/>
</dbReference>
<keyword evidence="3" id="KW-1185">Reference proteome</keyword>
<protein>
    <submittedName>
        <fullName evidence="2">5306_t:CDS:1</fullName>
    </submittedName>
</protein>
<feature type="coiled-coil region" evidence="1">
    <location>
        <begin position="19"/>
        <end position="46"/>
    </location>
</feature>
<accession>A0A9N9NLK6</accession>